<reference evidence="3" key="1">
    <citation type="journal article" date="2020" name="Genome Biol.">
        <title>Gamete binning: chromosome-level and haplotype-resolved genome assembly enabled by high-throughput single-cell sequencing of gamete genomes.</title>
        <authorList>
            <person name="Campoy J.A."/>
            <person name="Sun H."/>
            <person name="Goel M."/>
            <person name="Jiao W.-B."/>
            <person name="Folz-Donahue K."/>
            <person name="Wang N."/>
            <person name="Rubio M."/>
            <person name="Liu C."/>
            <person name="Kukat C."/>
            <person name="Ruiz D."/>
            <person name="Huettel B."/>
            <person name="Schneeberger K."/>
        </authorList>
    </citation>
    <scope>NUCLEOTIDE SEQUENCE [LARGE SCALE GENOMIC DNA]</scope>
    <source>
        <strain evidence="3">cv. Rojo Pasion</strain>
    </source>
</reference>
<proteinExistence type="predicted"/>
<sequence>MYNILVGYEDAMVEAEIEDSAMDIETIIEGTSKLAGISKKQNEVGGRQVATGVTGFEEMMRETETVDSAMDYLTKEVQVAVTGISATASAHDQPLSLCIDEMHSVKAIECSSNPAGTAMQQNEDGGTQVGQPHLPL</sequence>
<evidence type="ECO:0000313" key="3">
    <source>
        <dbReference type="Proteomes" id="UP000507245"/>
    </source>
</evidence>
<protein>
    <submittedName>
        <fullName evidence="2">Uncharacterized protein</fullName>
    </submittedName>
</protein>
<keyword evidence="3" id="KW-1185">Reference proteome</keyword>
<name>A0A6J5WPX8_PRUAR</name>
<organism evidence="2 3">
    <name type="scientific">Prunus armeniaca</name>
    <name type="common">Apricot</name>
    <name type="synonym">Armeniaca vulgaris</name>
    <dbReference type="NCBI Taxonomy" id="36596"/>
    <lineage>
        <taxon>Eukaryota</taxon>
        <taxon>Viridiplantae</taxon>
        <taxon>Streptophyta</taxon>
        <taxon>Embryophyta</taxon>
        <taxon>Tracheophyta</taxon>
        <taxon>Spermatophyta</taxon>
        <taxon>Magnoliopsida</taxon>
        <taxon>eudicotyledons</taxon>
        <taxon>Gunneridae</taxon>
        <taxon>Pentapetalae</taxon>
        <taxon>rosids</taxon>
        <taxon>fabids</taxon>
        <taxon>Rosales</taxon>
        <taxon>Rosaceae</taxon>
        <taxon>Amygdaloideae</taxon>
        <taxon>Amygdaleae</taxon>
        <taxon>Prunus</taxon>
    </lineage>
</organism>
<dbReference type="EMBL" id="CAEKKB010000003">
    <property type="protein sequence ID" value="CAB4303790.1"/>
    <property type="molecule type" value="Genomic_DNA"/>
</dbReference>
<feature type="region of interest" description="Disordered" evidence="1">
    <location>
        <begin position="115"/>
        <end position="136"/>
    </location>
</feature>
<gene>
    <name evidence="2" type="ORF">ORAREDHAP_LOCUS20483</name>
</gene>
<evidence type="ECO:0000313" key="2">
    <source>
        <dbReference type="EMBL" id="CAB4303790.1"/>
    </source>
</evidence>
<dbReference type="OrthoDB" id="1154930at2759"/>
<evidence type="ECO:0000256" key="1">
    <source>
        <dbReference type="SAM" id="MobiDB-lite"/>
    </source>
</evidence>
<dbReference type="Proteomes" id="UP000507245">
    <property type="component" value="Unassembled WGS sequence"/>
</dbReference>
<accession>A0A6J5WPX8</accession>
<feature type="compositionally biased region" description="Polar residues" evidence="1">
    <location>
        <begin position="115"/>
        <end position="125"/>
    </location>
</feature>
<dbReference type="AlphaFoldDB" id="A0A6J5WPX8"/>